<evidence type="ECO:0000313" key="5">
    <source>
        <dbReference type="Proteomes" id="UP001633002"/>
    </source>
</evidence>
<dbReference type="InterPro" id="IPR033443">
    <property type="entry name" value="PROP1-like_PPR_dom"/>
</dbReference>
<comment type="caution">
    <text evidence="4">The sequence shown here is derived from an EMBL/GenBank/DDBJ whole genome shotgun (WGS) entry which is preliminary data.</text>
</comment>
<feature type="repeat" description="PPR" evidence="2">
    <location>
        <begin position="414"/>
        <end position="448"/>
    </location>
</feature>
<evidence type="ECO:0000313" key="4">
    <source>
        <dbReference type="EMBL" id="KAL3687040.1"/>
    </source>
</evidence>
<sequence>MAGPPAVLVGNILHFATVRISAPREIEPGRPARQNYTSSVAFSGRKDENAGRHVLCRSKGSREIRVLSIVADRTTTAEVYTDSELSVEPGTLLVVPREDFSGAVGSKEFILLRASEDGALVQSIEEKNTNAVREANETGTESSLSKSWKDKLREENRNRHWWADAAGSGRLCMAEQIVSRINSVASGRALNLSSLLVPFSGKVSLRVAALVFSGLHDKCAPIEFYSWFRQHQPELDVNFTLYYSLLQCLLRVRQWAGVETLVREMTRKGHFPNGRLYRQIIKAASDAGNPKVAIKWLQKMLANGDSSPPLSTWNTVLASCARDGSFSEAVALYEQLKDHGLVINRLTYCAILSACRNEGKVQEAEEILCEMKSRGMQPNRIIYSVLVDLYGKAGMPDSAAAVFKEMEKAGYQPDQVAYNTLIHAFVKSGMIDDASRAFDRAINLGGNIDPVIFATMINMYSNVGLVERARAVLNSMEKYNFEDKHYEYAYTLLINAYARVGQFREAIKLFDEMQTAGHHVCDRIFTAMLNIYFKVGRLRCAEQLFQEMTATGKCRNVVAFGTMINVYGRNGRLDDAVRVFDCLKASGSIGNTVIYNTLIYCQGKNGNLHAVEQYVNEMKSARLKPDRVTYSSLIKAYNKSGKPCDAIRIYYEMRSAGVTLDKLVVGTMVNTFGKLRRYEELVQLLEDTRQERVVPDERLLRSVIDVYDTTQLEDCPRGLFSRFGELLIAMEQAVNRHYGGGGGFSCTEDEDQNSPEYEDNVRAGSISLIPGRQVHDGNNSSRAKC</sequence>
<dbReference type="SUPFAM" id="SSF48452">
    <property type="entry name" value="TPR-like"/>
    <property type="match status" value="1"/>
</dbReference>
<dbReference type="Pfam" id="PF17177">
    <property type="entry name" value="PPR_long"/>
    <property type="match status" value="1"/>
</dbReference>
<feature type="repeat" description="PPR" evidence="2">
    <location>
        <begin position="344"/>
        <end position="378"/>
    </location>
</feature>
<organism evidence="4 5">
    <name type="scientific">Riccia sorocarpa</name>
    <dbReference type="NCBI Taxonomy" id="122646"/>
    <lineage>
        <taxon>Eukaryota</taxon>
        <taxon>Viridiplantae</taxon>
        <taxon>Streptophyta</taxon>
        <taxon>Embryophyta</taxon>
        <taxon>Marchantiophyta</taxon>
        <taxon>Marchantiopsida</taxon>
        <taxon>Marchantiidae</taxon>
        <taxon>Marchantiales</taxon>
        <taxon>Ricciaceae</taxon>
        <taxon>Riccia</taxon>
    </lineage>
</organism>
<feature type="repeat" description="PPR" evidence="2">
    <location>
        <begin position="556"/>
        <end position="590"/>
    </location>
</feature>
<accession>A0ABD3H9K2</accession>
<evidence type="ECO:0000259" key="3">
    <source>
        <dbReference type="Pfam" id="PF17177"/>
    </source>
</evidence>
<reference evidence="4 5" key="1">
    <citation type="submission" date="2024-09" db="EMBL/GenBank/DDBJ databases">
        <title>Chromosome-scale assembly of Riccia sorocarpa.</title>
        <authorList>
            <person name="Paukszto L."/>
        </authorList>
    </citation>
    <scope>NUCLEOTIDE SEQUENCE [LARGE SCALE GENOMIC DNA]</scope>
    <source>
        <strain evidence="4">LP-2024</strain>
        <tissue evidence="4">Aerial parts of the thallus</tissue>
    </source>
</reference>
<dbReference type="Pfam" id="PF01535">
    <property type="entry name" value="PPR"/>
    <property type="match status" value="3"/>
</dbReference>
<feature type="repeat" description="PPR" evidence="2">
    <location>
        <begin position="379"/>
        <end position="413"/>
    </location>
</feature>
<evidence type="ECO:0000256" key="1">
    <source>
        <dbReference type="ARBA" id="ARBA00022737"/>
    </source>
</evidence>
<dbReference type="Gene3D" id="1.25.40.10">
    <property type="entry name" value="Tetratricopeptide repeat domain"/>
    <property type="match status" value="4"/>
</dbReference>
<name>A0ABD3H9K2_9MARC</name>
<feature type="repeat" description="PPR" evidence="2">
    <location>
        <begin position="591"/>
        <end position="625"/>
    </location>
</feature>
<feature type="repeat" description="PPR" evidence="2">
    <location>
        <begin position="626"/>
        <end position="660"/>
    </location>
</feature>
<feature type="repeat" description="PPR" evidence="2">
    <location>
        <begin position="486"/>
        <end position="520"/>
    </location>
</feature>
<feature type="repeat" description="PPR" evidence="2">
    <location>
        <begin position="238"/>
        <end position="272"/>
    </location>
</feature>
<dbReference type="EMBL" id="JBJQOH010000004">
    <property type="protein sequence ID" value="KAL3687040.1"/>
    <property type="molecule type" value="Genomic_DNA"/>
</dbReference>
<dbReference type="InterPro" id="IPR002885">
    <property type="entry name" value="PPR_rpt"/>
</dbReference>
<dbReference type="PANTHER" id="PTHR47931:SF2">
    <property type="entry name" value="OS01G0228400 PROTEIN"/>
    <property type="match status" value="1"/>
</dbReference>
<dbReference type="AlphaFoldDB" id="A0ABD3H9K2"/>
<gene>
    <name evidence="4" type="ORF">R1sor_013349</name>
</gene>
<dbReference type="Proteomes" id="UP001633002">
    <property type="component" value="Unassembled WGS sequence"/>
</dbReference>
<protein>
    <recommendedName>
        <fullName evidence="3">PROP1-like PPR domain-containing protein</fullName>
    </recommendedName>
</protein>
<keyword evidence="1" id="KW-0677">Repeat</keyword>
<dbReference type="Pfam" id="PF12854">
    <property type="entry name" value="PPR_1"/>
    <property type="match status" value="1"/>
</dbReference>
<keyword evidence="5" id="KW-1185">Reference proteome</keyword>
<feature type="repeat" description="PPR" evidence="2">
    <location>
        <begin position="309"/>
        <end position="343"/>
    </location>
</feature>
<evidence type="ECO:0000256" key="2">
    <source>
        <dbReference type="PROSITE-ProRule" id="PRU00708"/>
    </source>
</evidence>
<feature type="domain" description="PROP1-like PPR" evidence="3">
    <location>
        <begin position="309"/>
        <end position="437"/>
    </location>
</feature>
<proteinExistence type="predicted"/>
<dbReference type="PANTHER" id="PTHR47931">
    <property type="entry name" value="OS01G0228400 PROTEIN"/>
    <property type="match status" value="1"/>
</dbReference>
<feature type="repeat" description="PPR" evidence="2">
    <location>
        <begin position="449"/>
        <end position="483"/>
    </location>
</feature>
<dbReference type="PROSITE" id="PS51375">
    <property type="entry name" value="PPR"/>
    <property type="match status" value="10"/>
</dbReference>
<dbReference type="Pfam" id="PF13041">
    <property type="entry name" value="PPR_2"/>
    <property type="match status" value="1"/>
</dbReference>
<dbReference type="NCBIfam" id="TIGR00756">
    <property type="entry name" value="PPR"/>
    <property type="match status" value="11"/>
</dbReference>
<dbReference type="InterPro" id="IPR011990">
    <property type="entry name" value="TPR-like_helical_dom_sf"/>
</dbReference>